<keyword evidence="3 5" id="KW-0807">Transducer</keyword>
<accession>A0A8J3TCZ5</accession>
<dbReference type="PANTHER" id="PTHR32089:SF112">
    <property type="entry name" value="LYSOZYME-LIKE PROTEIN-RELATED"/>
    <property type="match status" value="1"/>
</dbReference>
<reference evidence="9" key="1">
    <citation type="submission" date="2021-01" db="EMBL/GenBank/DDBJ databases">
        <title>Whole genome shotgun sequence of Planosporangium mesophilum NBRC 109066.</title>
        <authorList>
            <person name="Komaki H."/>
            <person name="Tamura T."/>
        </authorList>
    </citation>
    <scope>NUCLEOTIDE SEQUENCE</scope>
    <source>
        <strain evidence="9">NBRC 109066</strain>
    </source>
</reference>
<evidence type="ECO:0000256" key="2">
    <source>
        <dbReference type="ARBA" id="ARBA00022989"/>
    </source>
</evidence>
<evidence type="ECO:0000256" key="4">
    <source>
        <dbReference type="ARBA" id="ARBA00029447"/>
    </source>
</evidence>
<feature type="domain" description="HAMP" evidence="8">
    <location>
        <begin position="205"/>
        <end position="257"/>
    </location>
</feature>
<dbReference type="SUPFAM" id="SSF58104">
    <property type="entry name" value="Methyl-accepting chemotaxis protein (MCP) signaling domain"/>
    <property type="match status" value="1"/>
</dbReference>
<feature type="transmembrane region" description="Helical" evidence="6">
    <location>
        <begin position="185"/>
        <end position="204"/>
    </location>
</feature>
<dbReference type="RefSeq" id="WP_168116381.1">
    <property type="nucleotide sequence ID" value="NZ_BOON01000030.1"/>
</dbReference>
<comment type="caution">
    <text evidence="9">The sequence shown here is derived from an EMBL/GenBank/DDBJ whole genome shotgun (WGS) entry which is preliminary data.</text>
</comment>
<keyword evidence="1 6" id="KW-0812">Transmembrane</keyword>
<evidence type="ECO:0000259" key="8">
    <source>
        <dbReference type="PROSITE" id="PS50885"/>
    </source>
</evidence>
<keyword evidence="6" id="KW-0472">Membrane</keyword>
<feature type="domain" description="Methyl-accepting transducer" evidence="7">
    <location>
        <begin position="262"/>
        <end position="505"/>
    </location>
</feature>
<evidence type="ECO:0000259" key="7">
    <source>
        <dbReference type="PROSITE" id="PS50111"/>
    </source>
</evidence>
<dbReference type="AlphaFoldDB" id="A0A8J3TCZ5"/>
<comment type="similarity">
    <text evidence="4">Belongs to the methyl-accepting chemotaxis (MCP) protein family.</text>
</comment>
<dbReference type="Pfam" id="PF12729">
    <property type="entry name" value="4HB_MCP_1"/>
    <property type="match status" value="1"/>
</dbReference>
<dbReference type="InterPro" id="IPR024478">
    <property type="entry name" value="HlyB_4HB_MCP"/>
</dbReference>
<organism evidence="9 10">
    <name type="scientific">Planosporangium mesophilum</name>
    <dbReference type="NCBI Taxonomy" id="689768"/>
    <lineage>
        <taxon>Bacteria</taxon>
        <taxon>Bacillati</taxon>
        <taxon>Actinomycetota</taxon>
        <taxon>Actinomycetes</taxon>
        <taxon>Micromonosporales</taxon>
        <taxon>Micromonosporaceae</taxon>
        <taxon>Planosporangium</taxon>
    </lineage>
</organism>
<evidence type="ECO:0000256" key="5">
    <source>
        <dbReference type="PROSITE-ProRule" id="PRU00284"/>
    </source>
</evidence>
<evidence type="ECO:0000313" key="10">
    <source>
        <dbReference type="Proteomes" id="UP000599074"/>
    </source>
</evidence>
<dbReference type="PROSITE" id="PS50885">
    <property type="entry name" value="HAMP"/>
    <property type="match status" value="1"/>
</dbReference>
<sequence>MNTKILLIVATLAVVAVMVGVAALSALGQTRQAAADLYNRSVMQTARMGDIRQTYMQMRVDVTNARAARPGKELDDAIAVVAASDAAIDKALAAYAAGPMSGRQEAFDKLKADLDAYRKLRDADYFAALRAGDVATALNLRNTTFGEINKALSADVVRLVDIEKVRAAQRDKDAGATYDSARTTLITVLVVGLLIGLLFALYVARLIVGAVRKVSYVADGLAAGDLTRSADVDARDELGQMARSLDSATTNLREAIGAVAANSEQLASSSEQMSSVSAQIASSAEESSVQAQVVSAAAEQVSSNVHTVATSAEEMGASIREIAHNATEAARVATTAVAGAEAATATVGRLGTSSVEIGNVVKMITSIAEQTNLLALNATIEAARAGEAGKGFAVVATEVKDLAQETAKATEDISRRVQSIQTDSTAAVEVIAHITEVIGQISGFQETIASAVEEQSVTTSEMSRNVAEAATGATEIASNITRVATAAQSTSDGVNESRRTAEDLARMSGELQQLVGRFKY</sequence>
<dbReference type="GO" id="GO:0007165">
    <property type="term" value="P:signal transduction"/>
    <property type="evidence" value="ECO:0007669"/>
    <property type="project" value="UniProtKB-KW"/>
</dbReference>
<evidence type="ECO:0000256" key="1">
    <source>
        <dbReference type="ARBA" id="ARBA00022692"/>
    </source>
</evidence>
<dbReference type="Pfam" id="PF00672">
    <property type="entry name" value="HAMP"/>
    <property type="match status" value="1"/>
</dbReference>
<dbReference type="InterPro" id="IPR004089">
    <property type="entry name" value="MCPsignal_dom"/>
</dbReference>
<protein>
    <recommendedName>
        <fullName evidence="11">Methyl-accepting chemotaxis protein</fullName>
    </recommendedName>
</protein>
<gene>
    <name evidence="9" type="ORF">Pme01_32090</name>
</gene>
<keyword evidence="10" id="KW-1185">Reference proteome</keyword>
<dbReference type="PANTHER" id="PTHR32089">
    <property type="entry name" value="METHYL-ACCEPTING CHEMOTAXIS PROTEIN MCPB"/>
    <property type="match status" value="1"/>
</dbReference>
<dbReference type="Proteomes" id="UP000599074">
    <property type="component" value="Unassembled WGS sequence"/>
</dbReference>
<dbReference type="GO" id="GO:0016020">
    <property type="term" value="C:membrane"/>
    <property type="evidence" value="ECO:0007669"/>
    <property type="project" value="InterPro"/>
</dbReference>
<evidence type="ECO:0000256" key="3">
    <source>
        <dbReference type="ARBA" id="ARBA00023224"/>
    </source>
</evidence>
<dbReference type="PROSITE" id="PS50111">
    <property type="entry name" value="CHEMOTAXIS_TRANSDUC_2"/>
    <property type="match status" value="1"/>
</dbReference>
<dbReference type="GO" id="GO:0004888">
    <property type="term" value="F:transmembrane signaling receptor activity"/>
    <property type="evidence" value="ECO:0007669"/>
    <property type="project" value="InterPro"/>
</dbReference>
<dbReference type="EMBL" id="BOON01000030">
    <property type="protein sequence ID" value="GII23612.1"/>
    <property type="molecule type" value="Genomic_DNA"/>
</dbReference>
<dbReference type="InterPro" id="IPR003660">
    <property type="entry name" value="HAMP_dom"/>
</dbReference>
<proteinExistence type="inferred from homology"/>
<keyword evidence="2 6" id="KW-1133">Transmembrane helix</keyword>
<dbReference type="PRINTS" id="PR00260">
    <property type="entry name" value="CHEMTRNSDUCR"/>
</dbReference>
<evidence type="ECO:0000256" key="6">
    <source>
        <dbReference type="SAM" id="Phobius"/>
    </source>
</evidence>
<dbReference type="SMART" id="SM00304">
    <property type="entry name" value="HAMP"/>
    <property type="match status" value="2"/>
</dbReference>
<dbReference type="Gene3D" id="1.10.287.950">
    <property type="entry name" value="Methyl-accepting chemotaxis protein"/>
    <property type="match status" value="1"/>
</dbReference>
<dbReference type="SMART" id="SM00283">
    <property type="entry name" value="MA"/>
    <property type="match status" value="1"/>
</dbReference>
<name>A0A8J3TCZ5_9ACTN</name>
<dbReference type="InterPro" id="IPR004090">
    <property type="entry name" value="Chemotax_Me-accpt_rcpt"/>
</dbReference>
<dbReference type="Pfam" id="PF00015">
    <property type="entry name" value="MCPsignal"/>
    <property type="match status" value="1"/>
</dbReference>
<evidence type="ECO:0000313" key="9">
    <source>
        <dbReference type="EMBL" id="GII23612.1"/>
    </source>
</evidence>
<evidence type="ECO:0008006" key="11">
    <source>
        <dbReference type="Google" id="ProtNLM"/>
    </source>
</evidence>
<dbReference type="GO" id="GO:0006935">
    <property type="term" value="P:chemotaxis"/>
    <property type="evidence" value="ECO:0007669"/>
    <property type="project" value="InterPro"/>
</dbReference>
<dbReference type="CDD" id="cd06225">
    <property type="entry name" value="HAMP"/>
    <property type="match status" value="1"/>
</dbReference>